<gene>
    <name evidence="1" type="ORF">WAX74_12725</name>
</gene>
<dbReference type="EMBL" id="JBAWSY010000009">
    <property type="protein sequence ID" value="MEI4770501.1"/>
    <property type="molecule type" value="Genomic_DNA"/>
</dbReference>
<reference evidence="1 2" key="1">
    <citation type="submission" date="2024-01" db="EMBL/GenBank/DDBJ databases">
        <title>Seven novel Bacillus-like species.</title>
        <authorList>
            <person name="Liu G."/>
        </authorList>
    </citation>
    <scope>NUCLEOTIDE SEQUENCE [LARGE SCALE GENOMIC DNA]</scope>
    <source>
        <strain evidence="1 2">FJAT-51614</strain>
    </source>
</reference>
<evidence type="ECO:0000313" key="1">
    <source>
        <dbReference type="EMBL" id="MEI4770501.1"/>
    </source>
</evidence>
<evidence type="ECO:0000313" key="2">
    <source>
        <dbReference type="Proteomes" id="UP001364890"/>
    </source>
</evidence>
<keyword evidence="2" id="KW-1185">Reference proteome</keyword>
<organism evidence="1 2">
    <name type="scientific">Psychrobacillus mangrovi</name>
    <dbReference type="NCBI Taxonomy" id="3117745"/>
    <lineage>
        <taxon>Bacteria</taxon>
        <taxon>Bacillati</taxon>
        <taxon>Bacillota</taxon>
        <taxon>Bacilli</taxon>
        <taxon>Bacillales</taxon>
        <taxon>Bacillaceae</taxon>
        <taxon>Psychrobacillus</taxon>
    </lineage>
</organism>
<accession>A0ABU8F8Z4</accession>
<name>A0ABU8F8Z4_9BACI</name>
<comment type="caution">
    <text evidence="1">The sequence shown here is derived from an EMBL/GenBank/DDBJ whole genome shotgun (WGS) entry which is preliminary data.</text>
</comment>
<dbReference type="RefSeq" id="WP_336498063.1">
    <property type="nucleotide sequence ID" value="NZ_JBAWSY010000009.1"/>
</dbReference>
<proteinExistence type="predicted"/>
<protein>
    <submittedName>
        <fullName evidence="1">Uncharacterized protein</fullName>
    </submittedName>
</protein>
<sequence>MSLYSIEQGAEQIYHPKTREYFKEVLQSYVNGSYRSAIVMLYSVVMCDLIYKLKDLKELYEDEIALSILEKIEEEQARNTTNPGAWEGILIDEVKTRTLLLEPAEKITLDSLRQHRHLSAHPVLTQEDLLLTPNKETARALIRNMLEGLLIKNPVMSKKVFNTLLEDLEGHKNFFSDDSSLENYIESRYLKNTNEHMINTIFKDLWSITLNCESVPCKKNREINFRTLKILYKKFRASLLKYIEQNPIPFNKFKEEDMGILRRLTEFFGNNPELYSFMENHNQTKLKAKIESKGNLKVRAPFLRDSMEKHFDYLINELHWKDYTYEERFHESHILNENEREMLFKWASENDCIEKYYDLLIKQFVHSGNFNTADINFDVFIEPNLSKFNREQFLALYDGINRNRQCHAHRYAKNNNTQIKAYSDLILGSDFDYKDKFTSVEFKEEQ</sequence>
<dbReference type="Proteomes" id="UP001364890">
    <property type="component" value="Unassembled WGS sequence"/>
</dbReference>